<keyword evidence="3" id="KW-0804">Transcription</keyword>
<evidence type="ECO:0000313" key="5">
    <source>
        <dbReference type="EMBL" id="MXP75749.1"/>
    </source>
</evidence>
<keyword evidence="6" id="KW-1185">Reference proteome</keyword>
<protein>
    <submittedName>
        <fullName evidence="5">Helix-turn-helix domain-containing protein</fullName>
    </submittedName>
</protein>
<dbReference type="Gene3D" id="1.10.10.60">
    <property type="entry name" value="Homeodomain-like"/>
    <property type="match status" value="2"/>
</dbReference>
<reference evidence="5 6" key="1">
    <citation type="submission" date="2019-12" db="EMBL/GenBank/DDBJ databases">
        <title>Sporaefaciens musculi gen. nov., sp. nov., a novel bacterium isolated from the caecum of an obese mouse.</title>
        <authorList>
            <person name="Rasmussen T.S."/>
            <person name="Streidl T."/>
            <person name="Hitch T.C.A."/>
            <person name="Wortmann E."/>
            <person name="Deptula P."/>
            <person name="Hansen M."/>
            <person name="Nielsen D.S."/>
            <person name="Clavel T."/>
            <person name="Vogensen F.K."/>
        </authorList>
    </citation>
    <scope>NUCLEOTIDE SEQUENCE [LARGE SCALE GENOMIC DNA]</scope>
    <source>
        <strain evidence="5 6">WCA-9-b2</strain>
    </source>
</reference>
<dbReference type="GO" id="GO:0043565">
    <property type="term" value="F:sequence-specific DNA binding"/>
    <property type="evidence" value="ECO:0007669"/>
    <property type="project" value="InterPro"/>
</dbReference>
<sequence>MEWNKKLQNIIDYVENHLQRKEEPVSNDEIAKMAGCSFGFFQKVFSYMNGISFAEYVRSRKLTLAGYDLKSTDLRIIDISYKYGYNSPTSFTKAFQQFHGVSPKEAREKDIELAVMPKMQIEDKQKYSWKLERKPSLHLIGKTTKISCVNNEHFSKIPEFWSDCQKNGLYANLISLDRGNPKGMFGLFGYYDENSNEIEYSIMVISDADLPDGFTKIELPEATWAIFDCIGMIPLSIHKGWKYLHEEWLIKYPFKHAPCPEVEWYSDGNSYDANYLSQIWIPIIEED</sequence>
<proteinExistence type="predicted"/>
<gene>
    <name evidence="5" type="ORF">GN277_10250</name>
</gene>
<dbReference type="InterPro" id="IPR020449">
    <property type="entry name" value="Tscrpt_reg_AraC-type_HTH"/>
</dbReference>
<dbReference type="InterPro" id="IPR009057">
    <property type="entry name" value="Homeodomain-like_sf"/>
</dbReference>
<dbReference type="InterPro" id="IPR011256">
    <property type="entry name" value="Reg_factor_effector_dom_sf"/>
</dbReference>
<dbReference type="PANTHER" id="PTHR47504">
    <property type="entry name" value="RIGHT ORIGIN-BINDING PROTEIN"/>
    <property type="match status" value="1"/>
</dbReference>
<dbReference type="AlphaFoldDB" id="A0A7X3MG28"/>
<dbReference type="PANTHER" id="PTHR47504:SF5">
    <property type="entry name" value="RIGHT ORIGIN-BINDING PROTEIN"/>
    <property type="match status" value="1"/>
</dbReference>
<accession>A0A7X3MG28</accession>
<evidence type="ECO:0000256" key="1">
    <source>
        <dbReference type="ARBA" id="ARBA00023015"/>
    </source>
</evidence>
<dbReference type="SMART" id="SM00871">
    <property type="entry name" value="AraC_E_bind"/>
    <property type="match status" value="1"/>
</dbReference>
<dbReference type="Pfam" id="PF14526">
    <property type="entry name" value="Cass2"/>
    <property type="match status" value="1"/>
</dbReference>
<dbReference type="SUPFAM" id="SSF55136">
    <property type="entry name" value="Probable bacterial effector-binding domain"/>
    <property type="match status" value="1"/>
</dbReference>
<evidence type="ECO:0000256" key="3">
    <source>
        <dbReference type="ARBA" id="ARBA00023163"/>
    </source>
</evidence>
<feature type="domain" description="HTH araC/xylS-type" evidence="4">
    <location>
        <begin position="8"/>
        <end position="109"/>
    </location>
</feature>
<dbReference type="PROSITE" id="PS01124">
    <property type="entry name" value="HTH_ARAC_FAMILY_2"/>
    <property type="match status" value="1"/>
</dbReference>
<dbReference type="InterPro" id="IPR050959">
    <property type="entry name" value="MarA-like"/>
</dbReference>
<dbReference type="InterPro" id="IPR018060">
    <property type="entry name" value="HTH_AraC"/>
</dbReference>
<dbReference type="GO" id="GO:0003700">
    <property type="term" value="F:DNA-binding transcription factor activity"/>
    <property type="evidence" value="ECO:0007669"/>
    <property type="project" value="InterPro"/>
</dbReference>
<dbReference type="Proteomes" id="UP000460412">
    <property type="component" value="Unassembled WGS sequence"/>
</dbReference>
<dbReference type="InterPro" id="IPR029441">
    <property type="entry name" value="Cass2"/>
</dbReference>
<dbReference type="InterPro" id="IPR010499">
    <property type="entry name" value="AraC_E-bd"/>
</dbReference>
<organism evidence="5 6">
    <name type="scientific">Sporofaciens musculi</name>
    <dbReference type="NCBI Taxonomy" id="2681861"/>
    <lineage>
        <taxon>Bacteria</taxon>
        <taxon>Bacillati</taxon>
        <taxon>Bacillota</taxon>
        <taxon>Clostridia</taxon>
        <taxon>Lachnospirales</taxon>
        <taxon>Lachnospiraceae</taxon>
        <taxon>Sporofaciens</taxon>
    </lineage>
</organism>
<dbReference type="Pfam" id="PF12833">
    <property type="entry name" value="HTH_18"/>
    <property type="match status" value="1"/>
</dbReference>
<evidence type="ECO:0000313" key="6">
    <source>
        <dbReference type="Proteomes" id="UP000460412"/>
    </source>
</evidence>
<dbReference type="RefSeq" id="WP_159750951.1">
    <property type="nucleotide sequence ID" value="NZ_CASZNZ010000139.1"/>
</dbReference>
<name>A0A7X3MG28_9FIRM</name>
<dbReference type="SUPFAM" id="SSF46689">
    <property type="entry name" value="Homeodomain-like"/>
    <property type="match status" value="2"/>
</dbReference>
<evidence type="ECO:0000256" key="2">
    <source>
        <dbReference type="ARBA" id="ARBA00023125"/>
    </source>
</evidence>
<keyword evidence="2" id="KW-0238">DNA-binding</keyword>
<dbReference type="EMBL" id="WUQX01000001">
    <property type="protein sequence ID" value="MXP75749.1"/>
    <property type="molecule type" value="Genomic_DNA"/>
</dbReference>
<dbReference type="SMART" id="SM00342">
    <property type="entry name" value="HTH_ARAC"/>
    <property type="match status" value="1"/>
</dbReference>
<evidence type="ECO:0000259" key="4">
    <source>
        <dbReference type="PROSITE" id="PS01124"/>
    </source>
</evidence>
<dbReference type="Gene3D" id="3.20.80.10">
    <property type="entry name" value="Regulatory factor, effector binding domain"/>
    <property type="match status" value="1"/>
</dbReference>
<keyword evidence="1" id="KW-0805">Transcription regulation</keyword>
<comment type="caution">
    <text evidence="5">The sequence shown here is derived from an EMBL/GenBank/DDBJ whole genome shotgun (WGS) entry which is preliminary data.</text>
</comment>
<dbReference type="PRINTS" id="PR00032">
    <property type="entry name" value="HTHARAC"/>
</dbReference>